<comment type="caution">
    <text evidence="3">The sequence shown here is derived from an EMBL/GenBank/DDBJ whole genome shotgun (WGS) entry which is preliminary data.</text>
</comment>
<proteinExistence type="predicted"/>
<keyword evidence="4" id="KW-1185">Reference proteome</keyword>
<dbReference type="InterPro" id="IPR001296">
    <property type="entry name" value="Glyco_trans_1"/>
</dbReference>
<gene>
    <name evidence="3" type="ORF">AB2B41_13330</name>
</gene>
<feature type="domain" description="Glycosyl transferase family 1" evidence="2">
    <location>
        <begin position="232"/>
        <end position="374"/>
    </location>
</feature>
<evidence type="ECO:0000256" key="1">
    <source>
        <dbReference type="ARBA" id="ARBA00022679"/>
    </source>
</evidence>
<name>A0ABV3RNP4_9RHOB</name>
<evidence type="ECO:0000313" key="4">
    <source>
        <dbReference type="Proteomes" id="UP001556098"/>
    </source>
</evidence>
<dbReference type="EMBL" id="JBFNXX010000009">
    <property type="protein sequence ID" value="MEW9920592.1"/>
    <property type="molecule type" value="Genomic_DNA"/>
</dbReference>
<dbReference type="PANTHER" id="PTHR46401">
    <property type="entry name" value="GLYCOSYLTRANSFERASE WBBK-RELATED"/>
    <property type="match status" value="1"/>
</dbReference>
<protein>
    <submittedName>
        <fullName evidence="3">Glycosyltransferase</fullName>
        <ecNumber evidence="3">2.4.-.-</ecNumber>
    </submittedName>
</protein>
<accession>A0ABV3RNP4</accession>
<reference evidence="3 4" key="1">
    <citation type="submission" date="2024-07" db="EMBL/GenBank/DDBJ databases">
        <title>Marimonas sp.nov., isolated from tidal-flat sediment.</title>
        <authorList>
            <person name="Jayan J.N."/>
            <person name="Lee S.S."/>
        </authorList>
    </citation>
    <scope>NUCLEOTIDE SEQUENCE [LARGE SCALE GENOMIC DNA]</scope>
    <source>
        <strain evidence="3 4">MJW-29</strain>
    </source>
</reference>
<dbReference type="Pfam" id="PF00534">
    <property type="entry name" value="Glycos_transf_1"/>
    <property type="match status" value="1"/>
</dbReference>
<keyword evidence="3" id="KW-0328">Glycosyltransferase</keyword>
<evidence type="ECO:0000313" key="3">
    <source>
        <dbReference type="EMBL" id="MEW9920592.1"/>
    </source>
</evidence>
<dbReference type="GO" id="GO:0016757">
    <property type="term" value="F:glycosyltransferase activity"/>
    <property type="evidence" value="ECO:0007669"/>
    <property type="project" value="UniProtKB-KW"/>
</dbReference>
<dbReference type="EC" id="2.4.-.-" evidence="3"/>
<dbReference type="Proteomes" id="UP001556098">
    <property type="component" value="Unassembled WGS sequence"/>
</dbReference>
<dbReference type="Gene3D" id="3.40.50.2000">
    <property type="entry name" value="Glycogen Phosphorylase B"/>
    <property type="match status" value="1"/>
</dbReference>
<keyword evidence="1 3" id="KW-0808">Transferase</keyword>
<organism evidence="3 4">
    <name type="scientific">Sulfitobacter sediminis</name>
    <dbReference type="NCBI Taxonomy" id="3234186"/>
    <lineage>
        <taxon>Bacteria</taxon>
        <taxon>Pseudomonadati</taxon>
        <taxon>Pseudomonadota</taxon>
        <taxon>Alphaproteobacteria</taxon>
        <taxon>Rhodobacterales</taxon>
        <taxon>Roseobacteraceae</taxon>
        <taxon>Sulfitobacter</taxon>
    </lineage>
</organism>
<evidence type="ECO:0000259" key="2">
    <source>
        <dbReference type="Pfam" id="PF00534"/>
    </source>
</evidence>
<dbReference type="SUPFAM" id="SSF53756">
    <property type="entry name" value="UDP-Glycosyltransferase/glycogen phosphorylase"/>
    <property type="match status" value="1"/>
</dbReference>
<sequence length="398" mass="44100">MASAWLLDLTRSLRRAGGTITGIDRVERAYLDAFLNSDADVYALLRTAFGYVLLDRSGMAAFRERLCGQKEWPEPDRLSRIPRGRNQSLKSAETLVRAKAIARCLPGRLGRMMAAHLPRGIAYFNVGHSNLTERVLVQVAQSGGTIHVFVHDMIPLEHPEFQKLGTVRPFRERMQRVSRLADRVIHNSTDTRDRAERFMREWGRVPPSIVAPLGVTVAAPDTSALPVGVLPNRPYFVTIGTIEPRKNHAFLLDLWEDLGPDPPPLLICGSRGWSNADVFRRLDALGPDGPIRELRGLPDPAIAALVQRSAGALFPSLAEGFGLPPAEALMLGSRVLCNDLAVLRGILEGKATFATVSDKEFWIKTINDWGNNPPRAVQTTVFVGPTWEDHFKTVLRLT</sequence>
<dbReference type="PANTHER" id="PTHR46401:SF2">
    <property type="entry name" value="GLYCOSYLTRANSFERASE WBBK-RELATED"/>
    <property type="match status" value="1"/>
</dbReference>